<evidence type="ECO:0000313" key="2">
    <source>
        <dbReference type="Proteomes" id="UP000324748"/>
    </source>
</evidence>
<accession>A0A5B0PFZ5</accession>
<proteinExistence type="predicted"/>
<dbReference type="EMBL" id="VSWC01000054">
    <property type="protein sequence ID" value="KAA1099580.1"/>
    <property type="molecule type" value="Genomic_DNA"/>
</dbReference>
<protein>
    <submittedName>
        <fullName evidence="1">Uncharacterized protein</fullName>
    </submittedName>
</protein>
<dbReference type="Proteomes" id="UP000324748">
    <property type="component" value="Unassembled WGS sequence"/>
</dbReference>
<evidence type="ECO:0000313" key="1">
    <source>
        <dbReference type="EMBL" id="KAA1099580.1"/>
    </source>
</evidence>
<gene>
    <name evidence="1" type="ORF">PGT21_013119</name>
</gene>
<comment type="caution">
    <text evidence="1">The sequence shown here is derived from an EMBL/GenBank/DDBJ whole genome shotgun (WGS) entry which is preliminary data.</text>
</comment>
<keyword evidence="2" id="KW-1185">Reference proteome</keyword>
<organism evidence="1 2">
    <name type="scientific">Puccinia graminis f. sp. tritici</name>
    <dbReference type="NCBI Taxonomy" id="56615"/>
    <lineage>
        <taxon>Eukaryota</taxon>
        <taxon>Fungi</taxon>
        <taxon>Dikarya</taxon>
        <taxon>Basidiomycota</taxon>
        <taxon>Pucciniomycotina</taxon>
        <taxon>Pucciniomycetes</taxon>
        <taxon>Pucciniales</taxon>
        <taxon>Pucciniaceae</taxon>
        <taxon>Puccinia</taxon>
    </lineage>
</organism>
<dbReference type="AlphaFoldDB" id="A0A5B0PFZ5"/>
<sequence length="130" mass="14938">MAAALPIAPTILCCRLGENTFGMQLHFSFMAAHQILKPHSKNPDEKKPSLFPQKALKKKCKQKYKYFKKQENNSKAAKVFTRNIHPDTKTMRRAYKKLDLHLADGTQKLTPAEVQADEDMVLNFTLINHR</sequence>
<name>A0A5B0PFZ5_PUCGR</name>
<reference evidence="1 2" key="1">
    <citation type="submission" date="2019-05" db="EMBL/GenBank/DDBJ databases">
        <title>Emergence of the Ug99 lineage of the wheat stem rust pathogen through somatic hybridization.</title>
        <authorList>
            <person name="Li F."/>
            <person name="Upadhyaya N.M."/>
            <person name="Sperschneider J."/>
            <person name="Matny O."/>
            <person name="Nguyen-Phuc H."/>
            <person name="Mago R."/>
            <person name="Raley C."/>
            <person name="Miller M.E."/>
            <person name="Silverstein K.A.T."/>
            <person name="Henningsen E."/>
            <person name="Hirsch C.D."/>
            <person name="Visser B."/>
            <person name="Pretorius Z.A."/>
            <person name="Steffenson B.J."/>
            <person name="Schwessinger B."/>
            <person name="Dodds P.N."/>
            <person name="Figueroa M."/>
        </authorList>
    </citation>
    <scope>NUCLEOTIDE SEQUENCE [LARGE SCALE GENOMIC DNA]</scope>
    <source>
        <strain evidence="1">21-0</strain>
    </source>
</reference>